<dbReference type="PANTHER" id="PTHR21174:SF0">
    <property type="entry name" value="HD PHOSPHOHYDROLASE FAMILY PROTEIN-RELATED"/>
    <property type="match status" value="1"/>
</dbReference>
<name>A0ABT0TIF8_9FLAO</name>
<reference evidence="1 2" key="1">
    <citation type="submission" date="2022-05" db="EMBL/GenBank/DDBJ databases">
        <title>Flavobacterium sp., isolated from activated sludge.</title>
        <authorList>
            <person name="Ran Q."/>
        </authorList>
    </citation>
    <scope>NUCLEOTIDE SEQUENCE [LARGE SCALE GENOMIC DNA]</scope>
    <source>
        <strain evidence="1 2">HXWNR69</strain>
    </source>
</reference>
<gene>
    <name evidence="1" type="ORF">NAT47_07230</name>
</gene>
<evidence type="ECO:0000313" key="2">
    <source>
        <dbReference type="Proteomes" id="UP001203342"/>
    </source>
</evidence>
<comment type="caution">
    <text evidence="1">The sequence shown here is derived from an EMBL/GenBank/DDBJ whole genome shotgun (WGS) entry which is preliminary data.</text>
</comment>
<accession>A0ABT0TIF8</accession>
<dbReference type="RefSeq" id="WP_250581729.1">
    <property type="nucleotide sequence ID" value="NZ_JAMLJN010000005.1"/>
</dbReference>
<protein>
    <recommendedName>
        <fullName evidence="3">Metal-dependent HD superfamily phosphohydrolase</fullName>
    </recommendedName>
</protein>
<keyword evidence="2" id="KW-1185">Reference proteome</keyword>
<dbReference type="Proteomes" id="UP001203342">
    <property type="component" value="Unassembled WGS sequence"/>
</dbReference>
<evidence type="ECO:0000313" key="1">
    <source>
        <dbReference type="EMBL" id="MCL9770205.1"/>
    </source>
</evidence>
<dbReference type="PANTHER" id="PTHR21174">
    <property type="match status" value="1"/>
</dbReference>
<dbReference type="InterPro" id="IPR009218">
    <property type="entry name" value="HD_phosphohydro"/>
</dbReference>
<evidence type="ECO:0008006" key="3">
    <source>
        <dbReference type="Google" id="ProtNLM"/>
    </source>
</evidence>
<dbReference type="PIRSF" id="PIRSF035170">
    <property type="entry name" value="HD_phosphohydro"/>
    <property type="match status" value="1"/>
</dbReference>
<dbReference type="SUPFAM" id="SSF109604">
    <property type="entry name" value="HD-domain/PDEase-like"/>
    <property type="match status" value="1"/>
</dbReference>
<proteinExistence type="predicted"/>
<dbReference type="EMBL" id="JAMLJN010000005">
    <property type="protein sequence ID" value="MCL9770205.1"/>
    <property type="molecule type" value="Genomic_DNA"/>
</dbReference>
<organism evidence="1 2">
    <name type="scientific">Flavobacterium fragile</name>
    <dbReference type="NCBI Taxonomy" id="2949085"/>
    <lineage>
        <taxon>Bacteria</taxon>
        <taxon>Pseudomonadati</taxon>
        <taxon>Bacteroidota</taxon>
        <taxon>Flavobacteriia</taxon>
        <taxon>Flavobacteriales</taxon>
        <taxon>Flavobacteriaceae</taxon>
        <taxon>Flavobacterium</taxon>
    </lineage>
</organism>
<sequence>MNLQETYTQLLLEIGFTSTEIPTLWLALEKNYTQKSRYYHNLTHLEEMVFSFSLYKQELEHPNEVLYSIFYHDYIYKVTKTDNELKSAQYAISLLKPDYKINKELVFDMILATQNHLHHIEEDCNWLIDFDLKVLSKNEEQYKRYTQEIRDEYKIYPDILYNPARKKALHHFLTQPSIYQTQEFQSLFEDKARENMENEIQQL</sequence>